<keyword evidence="2 7" id="KW-0418">Kinase</keyword>
<dbReference type="EMBL" id="JADPRT010000003">
    <property type="protein sequence ID" value="MBF9068408.1"/>
    <property type="molecule type" value="Genomic_DNA"/>
</dbReference>
<feature type="transmembrane region" description="Helical" evidence="5">
    <location>
        <begin position="38"/>
        <end position="62"/>
    </location>
</feature>
<dbReference type="RefSeq" id="WP_196193543.1">
    <property type="nucleotide sequence ID" value="NZ_JADPRT010000003.1"/>
</dbReference>
<keyword evidence="5" id="KW-0472">Membrane</keyword>
<dbReference type="PANTHER" id="PTHR24421">
    <property type="entry name" value="NITRATE/NITRITE SENSOR PROTEIN NARX-RELATED"/>
    <property type="match status" value="1"/>
</dbReference>
<dbReference type="Pfam" id="PF07730">
    <property type="entry name" value="HisKA_3"/>
    <property type="match status" value="1"/>
</dbReference>
<protein>
    <submittedName>
        <fullName evidence="7">Histidine kinase</fullName>
    </submittedName>
</protein>
<dbReference type="SUPFAM" id="SSF55874">
    <property type="entry name" value="ATPase domain of HSP90 chaperone/DNA topoisomerase II/histidine kinase"/>
    <property type="match status" value="1"/>
</dbReference>
<dbReference type="GO" id="GO:0046983">
    <property type="term" value="F:protein dimerization activity"/>
    <property type="evidence" value="ECO:0007669"/>
    <property type="project" value="InterPro"/>
</dbReference>
<dbReference type="Proteomes" id="UP000657385">
    <property type="component" value="Unassembled WGS sequence"/>
</dbReference>
<keyword evidence="5" id="KW-1133">Transmembrane helix</keyword>
<feature type="transmembrane region" description="Helical" evidence="5">
    <location>
        <begin position="105"/>
        <end position="125"/>
    </location>
</feature>
<reference evidence="7" key="1">
    <citation type="submission" date="2020-11" db="EMBL/GenBank/DDBJ databases">
        <title>Isolation and identification of active actinomycetes.</title>
        <authorList>
            <person name="Yu B."/>
        </authorList>
    </citation>
    <scope>NUCLEOTIDE SEQUENCE</scope>
    <source>
        <strain evidence="7">NEAU-YB345</strain>
    </source>
</reference>
<dbReference type="GO" id="GO:0000155">
    <property type="term" value="F:phosphorelay sensor kinase activity"/>
    <property type="evidence" value="ECO:0007669"/>
    <property type="project" value="InterPro"/>
</dbReference>
<comment type="caution">
    <text evidence="7">The sequence shown here is derived from an EMBL/GenBank/DDBJ whole genome shotgun (WGS) entry which is preliminary data.</text>
</comment>
<dbReference type="Gene3D" id="3.30.565.10">
    <property type="entry name" value="Histidine kinase-like ATPase, C-terminal domain"/>
    <property type="match status" value="1"/>
</dbReference>
<feature type="region of interest" description="Disordered" evidence="4">
    <location>
        <begin position="391"/>
        <end position="417"/>
    </location>
</feature>
<feature type="compositionally biased region" description="Low complexity" evidence="4">
    <location>
        <begin position="406"/>
        <end position="417"/>
    </location>
</feature>
<evidence type="ECO:0000256" key="2">
    <source>
        <dbReference type="ARBA" id="ARBA00022777"/>
    </source>
</evidence>
<feature type="domain" description="Signal transduction histidine kinase subgroup 3 dimerisation and phosphoacceptor" evidence="6">
    <location>
        <begin position="179"/>
        <end position="244"/>
    </location>
</feature>
<dbReference type="Gene3D" id="1.20.5.1930">
    <property type="match status" value="1"/>
</dbReference>
<keyword evidence="1" id="KW-0808">Transferase</keyword>
<dbReference type="AlphaFoldDB" id="A0A931B5T7"/>
<evidence type="ECO:0000259" key="6">
    <source>
        <dbReference type="Pfam" id="PF07730"/>
    </source>
</evidence>
<name>A0A931B5T7_9ACTN</name>
<evidence type="ECO:0000313" key="7">
    <source>
        <dbReference type="EMBL" id="MBF9068408.1"/>
    </source>
</evidence>
<evidence type="ECO:0000256" key="5">
    <source>
        <dbReference type="SAM" id="Phobius"/>
    </source>
</evidence>
<evidence type="ECO:0000256" key="3">
    <source>
        <dbReference type="ARBA" id="ARBA00023012"/>
    </source>
</evidence>
<proteinExistence type="predicted"/>
<organism evidence="7 8">
    <name type="scientific">Streptacidiphilus fuscans</name>
    <dbReference type="NCBI Taxonomy" id="2789292"/>
    <lineage>
        <taxon>Bacteria</taxon>
        <taxon>Bacillati</taxon>
        <taxon>Actinomycetota</taxon>
        <taxon>Actinomycetes</taxon>
        <taxon>Kitasatosporales</taxon>
        <taxon>Streptomycetaceae</taxon>
        <taxon>Streptacidiphilus</taxon>
    </lineage>
</organism>
<evidence type="ECO:0000256" key="1">
    <source>
        <dbReference type="ARBA" id="ARBA00022679"/>
    </source>
</evidence>
<keyword evidence="3" id="KW-0902">Two-component regulatory system</keyword>
<dbReference type="PANTHER" id="PTHR24421:SF63">
    <property type="entry name" value="SENSOR HISTIDINE KINASE DESK"/>
    <property type="match status" value="1"/>
</dbReference>
<accession>A0A931B5T7</accession>
<feature type="transmembrane region" description="Helical" evidence="5">
    <location>
        <begin position="74"/>
        <end position="93"/>
    </location>
</feature>
<feature type="region of interest" description="Disordered" evidence="4">
    <location>
        <begin position="329"/>
        <end position="355"/>
    </location>
</feature>
<dbReference type="InterPro" id="IPR050482">
    <property type="entry name" value="Sensor_HK_TwoCompSys"/>
</dbReference>
<evidence type="ECO:0000256" key="4">
    <source>
        <dbReference type="SAM" id="MobiDB-lite"/>
    </source>
</evidence>
<sequence>MGLANFAPRTAQVITGVVIVGFFLIALSYAVSNRLSAIGLLGFVAILSVLLALQTIHSFPAIAPRLAPYRRESLALQGVLTYVPFFFYGDAWLGMPGFLASSALLVLPAAAGWTVFGLVVAAAAPVQLLVGYPVGDMLYNIVAVALTAAIVTGLSRMSDLVSELQLARIELARVAVMQERLRFARDLHDLLGYSISTVTLKCEFAHRIVTSQPDRAQHELEEILQISRQALSDVRTLASNYRSKTVLPEALAVQSMLSSVGIDAEVDIPDGLQLPNEVDATLVAVLREGVTNMLRHSKAGHCRIALRLTPPMVTLTLWNDGASALPVIPHGHGHGHGHGSGAHVSDSGSGAPGGSGIVNLTQRLVELGGSLSAGTADDGYLLRAVVQLPAEPADPASDADADTDSDSTPSSADLAVC</sequence>
<dbReference type="InterPro" id="IPR036890">
    <property type="entry name" value="HATPase_C_sf"/>
</dbReference>
<gene>
    <name evidence="7" type="ORF">I2501_10225</name>
</gene>
<feature type="transmembrane region" description="Helical" evidence="5">
    <location>
        <begin position="12"/>
        <end position="31"/>
    </location>
</feature>
<feature type="transmembrane region" description="Helical" evidence="5">
    <location>
        <begin position="137"/>
        <end position="155"/>
    </location>
</feature>
<dbReference type="InterPro" id="IPR011712">
    <property type="entry name" value="Sig_transdc_His_kin_sub3_dim/P"/>
</dbReference>
<keyword evidence="8" id="KW-1185">Reference proteome</keyword>
<keyword evidence="5" id="KW-0812">Transmembrane</keyword>
<dbReference type="GO" id="GO:0016020">
    <property type="term" value="C:membrane"/>
    <property type="evidence" value="ECO:0007669"/>
    <property type="project" value="InterPro"/>
</dbReference>
<evidence type="ECO:0000313" key="8">
    <source>
        <dbReference type="Proteomes" id="UP000657385"/>
    </source>
</evidence>